<sequence length="97" mass="9665">MTTWKLFALCALPLGIAACGHKEPPPPPAPVLSAAEQACVDRTIASTGATAGNVSIVATGATKTGESIYTTSVGNSDFTCVVDASGAITSFSQGVVH</sequence>
<name>A0A840SIG7_9RHOB</name>
<proteinExistence type="predicted"/>
<keyword evidence="3" id="KW-1185">Reference proteome</keyword>
<evidence type="ECO:0000313" key="2">
    <source>
        <dbReference type="EMBL" id="MBB5220734.1"/>
    </source>
</evidence>
<dbReference type="PROSITE" id="PS51257">
    <property type="entry name" value="PROKAR_LIPOPROTEIN"/>
    <property type="match status" value="1"/>
</dbReference>
<organism evidence="2 3">
    <name type="scientific">Amaricoccus macauensis</name>
    <dbReference type="NCBI Taxonomy" id="57001"/>
    <lineage>
        <taxon>Bacteria</taxon>
        <taxon>Pseudomonadati</taxon>
        <taxon>Pseudomonadota</taxon>
        <taxon>Alphaproteobacteria</taxon>
        <taxon>Rhodobacterales</taxon>
        <taxon>Paracoccaceae</taxon>
        <taxon>Amaricoccus</taxon>
    </lineage>
</organism>
<keyword evidence="1" id="KW-0732">Signal</keyword>
<dbReference type="RefSeq" id="WP_184147050.1">
    <property type="nucleotide sequence ID" value="NZ_JACHFM010000001.1"/>
</dbReference>
<evidence type="ECO:0000313" key="3">
    <source>
        <dbReference type="Proteomes" id="UP000549457"/>
    </source>
</evidence>
<comment type="caution">
    <text evidence="2">The sequence shown here is derived from an EMBL/GenBank/DDBJ whole genome shotgun (WGS) entry which is preliminary data.</text>
</comment>
<dbReference type="AlphaFoldDB" id="A0A840SIG7"/>
<dbReference type="Proteomes" id="UP000549457">
    <property type="component" value="Unassembled WGS sequence"/>
</dbReference>
<feature type="chain" id="PRO_5032665779" evidence="1">
    <location>
        <begin position="18"/>
        <end position="97"/>
    </location>
</feature>
<reference evidence="2 3" key="1">
    <citation type="submission" date="2020-08" db="EMBL/GenBank/DDBJ databases">
        <title>Genomic Encyclopedia of Type Strains, Phase IV (KMG-IV): sequencing the most valuable type-strain genomes for metagenomic binning, comparative biology and taxonomic classification.</title>
        <authorList>
            <person name="Goeker M."/>
        </authorList>
    </citation>
    <scope>NUCLEOTIDE SEQUENCE [LARGE SCALE GENOMIC DNA]</scope>
    <source>
        <strain evidence="2 3">DSM 101730</strain>
    </source>
</reference>
<gene>
    <name evidence="2" type="ORF">HNP73_000655</name>
</gene>
<evidence type="ECO:0000256" key="1">
    <source>
        <dbReference type="SAM" id="SignalP"/>
    </source>
</evidence>
<feature type="signal peptide" evidence="1">
    <location>
        <begin position="1"/>
        <end position="17"/>
    </location>
</feature>
<accession>A0A840SIG7</accession>
<dbReference type="EMBL" id="JACHFM010000001">
    <property type="protein sequence ID" value="MBB5220734.1"/>
    <property type="molecule type" value="Genomic_DNA"/>
</dbReference>
<protein>
    <submittedName>
        <fullName evidence="2">Proline racemase</fullName>
    </submittedName>
</protein>